<evidence type="ECO:0000256" key="5">
    <source>
        <dbReference type="SAM" id="MobiDB-lite"/>
    </source>
</evidence>
<dbReference type="SUPFAM" id="SSF144083">
    <property type="entry name" value="Magnesium transport protein CorA, transmembrane region"/>
    <property type="match status" value="1"/>
</dbReference>
<dbReference type="OrthoDB" id="3563120at2759"/>
<dbReference type="GO" id="GO:0016020">
    <property type="term" value="C:membrane"/>
    <property type="evidence" value="ECO:0007669"/>
    <property type="project" value="UniProtKB-SubCell"/>
</dbReference>
<dbReference type="InterPro" id="IPR002523">
    <property type="entry name" value="MgTranspt_CorA/ZnTranspt_ZntB"/>
</dbReference>
<feature type="non-terminal residue" evidence="7">
    <location>
        <position position="631"/>
    </location>
</feature>
<feature type="transmembrane region" description="Helical" evidence="6">
    <location>
        <begin position="354"/>
        <end position="381"/>
    </location>
</feature>
<protein>
    <submittedName>
        <fullName evidence="7">Uncharacterized protein</fullName>
    </submittedName>
</protein>
<feature type="transmembrane region" description="Helical" evidence="6">
    <location>
        <begin position="319"/>
        <end position="342"/>
    </location>
</feature>
<evidence type="ECO:0000256" key="4">
    <source>
        <dbReference type="ARBA" id="ARBA00023136"/>
    </source>
</evidence>
<keyword evidence="2 6" id="KW-0812">Transmembrane</keyword>
<keyword evidence="4 6" id="KW-0472">Membrane</keyword>
<evidence type="ECO:0000256" key="1">
    <source>
        <dbReference type="ARBA" id="ARBA00004141"/>
    </source>
</evidence>
<evidence type="ECO:0000256" key="6">
    <source>
        <dbReference type="SAM" id="Phobius"/>
    </source>
</evidence>
<evidence type="ECO:0000313" key="8">
    <source>
        <dbReference type="Proteomes" id="UP000258309"/>
    </source>
</evidence>
<evidence type="ECO:0000256" key="3">
    <source>
        <dbReference type="ARBA" id="ARBA00022989"/>
    </source>
</evidence>
<accession>A0A3E2HL69</accession>
<dbReference type="InterPro" id="IPR045863">
    <property type="entry name" value="CorA_TM1_TM2"/>
</dbReference>
<sequence length="631" mass="72426">MASDELDSSSPGPTEIWNIILRSGAAQDINFSDRYHSWNRPSSIQDLLLGQPRPWMSWGYKAAYPKLATFLEKASLENKLRSQVSLKDVETGNSLYLHRDFRYNEAHAPLSVLFDTLKTIPTEKEEAKIIVEKMKEKIHIARFARILYISDISPLVLHCIFGTSAGQDIGYIAGFVDRHLNGINWAKVNLNQIKHMSDVVFMEDRSDLMSDDPQFSLSKTYFWALQTYKLFERTLDQTISTWESFKEESLPKARDGRISDEDWEYGITGIEHAIDQLKTKLIRVRRGIQDVKDLREGLQFTAAVFDSRTAVRQGDNIRLLTYITLLFLPLSFGTSIFGMQIIESGSKATRAFAITLPCITVVSTLLIFNINTIMTVFNLLVEKITFSMQREMRLHYRKDWRDRAQALHEDHLTTEPPARRATKQTSRWVYVLYSMEALFVVSPVSELNAAAHGYWIINFEDKTSQNDDDSVLSDIDGGENHNKKRRDVQRRVKLAAEQAHKEEWKRQQDESSFFRALLNRLPRESLTVARILAKVVISFLRVLLLPIWTILLVIEYVLVLITIELVNISFSKEELSSQRSTSRVSSSVRAWQILGIDNITFPRRRNNHSSRGQSDELVTGIAVDQGSQAKK</sequence>
<keyword evidence="8" id="KW-1185">Reference proteome</keyword>
<comment type="caution">
    <text evidence="7">The sequence shown here is derived from an EMBL/GenBank/DDBJ whole genome shotgun (WGS) entry which is preliminary data.</text>
</comment>
<dbReference type="Gene3D" id="1.20.58.340">
    <property type="entry name" value="Magnesium transport protein CorA, transmembrane region"/>
    <property type="match status" value="1"/>
</dbReference>
<name>A0A3E2HL69_SCYLI</name>
<feature type="non-terminal residue" evidence="7">
    <location>
        <position position="1"/>
    </location>
</feature>
<gene>
    <name evidence="7" type="ORF">B7463_g2214</name>
</gene>
<feature type="region of interest" description="Disordered" evidence="5">
    <location>
        <begin position="604"/>
        <end position="631"/>
    </location>
</feature>
<dbReference type="EMBL" id="NCSJ02000025">
    <property type="protein sequence ID" value="RFU34130.1"/>
    <property type="molecule type" value="Genomic_DNA"/>
</dbReference>
<dbReference type="OMA" id="QTIATWE"/>
<evidence type="ECO:0000313" key="7">
    <source>
        <dbReference type="EMBL" id="RFU34130.1"/>
    </source>
</evidence>
<reference evidence="7 8" key="1">
    <citation type="submission" date="2018-05" db="EMBL/GenBank/DDBJ databases">
        <title>Draft genome sequence of Scytalidium lignicola DSM 105466, a ubiquitous saprotrophic fungus.</title>
        <authorList>
            <person name="Buettner E."/>
            <person name="Gebauer A.M."/>
            <person name="Hofrichter M."/>
            <person name="Liers C."/>
            <person name="Kellner H."/>
        </authorList>
    </citation>
    <scope>NUCLEOTIDE SEQUENCE [LARGE SCALE GENOMIC DNA]</scope>
    <source>
        <strain evidence="7 8">DSM 105466</strain>
    </source>
</reference>
<dbReference type="Proteomes" id="UP000258309">
    <property type="component" value="Unassembled WGS sequence"/>
</dbReference>
<keyword evidence="3 6" id="KW-1133">Transmembrane helix</keyword>
<dbReference type="GO" id="GO:0046873">
    <property type="term" value="F:metal ion transmembrane transporter activity"/>
    <property type="evidence" value="ECO:0007669"/>
    <property type="project" value="InterPro"/>
</dbReference>
<evidence type="ECO:0000256" key="2">
    <source>
        <dbReference type="ARBA" id="ARBA00022692"/>
    </source>
</evidence>
<dbReference type="Pfam" id="PF01544">
    <property type="entry name" value="CorA"/>
    <property type="match status" value="1"/>
</dbReference>
<organism evidence="7 8">
    <name type="scientific">Scytalidium lignicola</name>
    <name type="common">Hyphomycete</name>
    <dbReference type="NCBI Taxonomy" id="5539"/>
    <lineage>
        <taxon>Eukaryota</taxon>
        <taxon>Fungi</taxon>
        <taxon>Dikarya</taxon>
        <taxon>Ascomycota</taxon>
        <taxon>Pezizomycotina</taxon>
        <taxon>Leotiomycetes</taxon>
        <taxon>Leotiomycetes incertae sedis</taxon>
        <taxon>Scytalidium</taxon>
    </lineage>
</organism>
<dbReference type="AlphaFoldDB" id="A0A3E2HL69"/>
<proteinExistence type="predicted"/>
<feature type="transmembrane region" description="Helical" evidence="6">
    <location>
        <begin position="550"/>
        <end position="570"/>
    </location>
</feature>
<comment type="subcellular location">
    <subcellularLocation>
        <location evidence="1">Membrane</location>
        <topology evidence="1">Multi-pass membrane protein</topology>
    </subcellularLocation>
</comment>